<dbReference type="SUPFAM" id="SSF55785">
    <property type="entry name" value="PYP-like sensor domain (PAS domain)"/>
    <property type="match status" value="1"/>
</dbReference>
<dbReference type="RefSeq" id="WP_114403290.1">
    <property type="nucleotide sequence ID" value="NZ_QPGB01000004.1"/>
</dbReference>
<dbReference type="SMART" id="SM00091">
    <property type="entry name" value="PAS"/>
    <property type="match status" value="1"/>
</dbReference>
<dbReference type="SUPFAM" id="SSF55073">
    <property type="entry name" value="Nucleotide cyclase"/>
    <property type="match status" value="1"/>
</dbReference>
<evidence type="ECO:0000256" key="1">
    <source>
        <dbReference type="ARBA" id="ARBA00004141"/>
    </source>
</evidence>
<evidence type="ECO:0000259" key="6">
    <source>
        <dbReference type="PROSITE" id="PS50887"/>
    </source>
</evidence>
<dbReference type="SMART" id="SM00267">
    <property type="entry name" value="GGDEF"/>
    <property type="match status" value="1"/>
</dbReference>
<dbReference type="PROSITE" id="PS50887">
    <property type="entry name" value="GGDEF"/>
    <property type="match status" value="1"/>
</dbReference>
<keyword evidence="3 5" id="KW-1133">Transmembrane helix</keyword>
<dbReference type="FunFam" id="3.30.70.270:FF:000001">
    <property type="entry name" value="Diguanylate cyclase domain protein"/>
    <property type="match status" value="1"/>
</dbReference>
<organism evidence="7 8">
    <name type="scientific">Parvibium lacunae</name>
    <dbReference type="NCBI Taxonomy" id="1888893"/>
    <lineage>
        <taxon>Bacteria</taxon>
        <taxon>Pseudomonadati</taxon>
        <taxon>Pseudomonadota</taxon>
        <taxon>Betaproteobacteria</taxon>
        <taxon>Burkholderiales</taxon>
        <taxon>Alcaligenaceae</taxon>
        <taxon>Parvibium</taxon>
    </lineage>
</organism>
<gene>
    <name evidence="7" type="ORF">DU000_10115</name>
</gene>
<dbReference type="InterPro" id="IPR052163">
    <property type="entry name" value="DGC-Regulatory_Protein"/>
</dbReference>
<dbReference type="EMBL" id="QPGB01000004">
    <property type="protein sequence ID" value="RCS57148.1"/>
    <property type="molecule type" value="Genomic_DNA"/>
</dbReference>
<keyword evidence="8" id="KW-1185">Reference proteome</keyword>
<dbReference type="Pfam" id="PF13675">
    <property type="entry name" value="PilJ"/>
    <property type="match status" value="1"/>
</dbReference>
<dbReference type="OrthoDB" id="9813903at2"/>
<evidence type="ECO:0000313" key="7">
    <source>
        <dbReference type="EMBL" id="RCS57148.1"/>
    </source>
</evidence>
<dbReference type="Gene3D" id="3.30.70.270">
    <property type="match status" value="1"/>
</dbReference>
<dbReference type="AlphaFoldDB" id="A0A368L0R4"/>
<dbReference type="Proteomes" id="UP000252357">
    <property type="component" value="Unassembled WGS sequence"/>
</dbReference>
<name>A0A368L0R4_9BURK</name>
<dbReference type="InterPro" id="IPR035965">
    <property type="entry name" value="PAS-like_dom_sf"/>
</dbReference>
<dbReference type="Pfam" id="PF00989">
    <property type="entry name" value="PAS"/>
    <property type="match status" value="1"/>
</dbReference>
<accession>A0A368L0R4</accession>
<dbReference type="InterPro" id="IPR000014">
    <property type="entry name" value="PAS"/>
</dbReference>
<comment type="caution">
    <text evidence="7">The sequence shown here is derived from an EMBL/GenBank/DDBJ whole genome shotgun (WGS) entry which is preliminary data.</text>
</comment>
<dbReference type="Pfam" id="PF00990">
    <property type="entry name" value="GGDEF"/>
    <property type="match status" value="1"/>
</dbReference>
<proteinExistence type="predicted"/>
<dbReference type="InterPro" id="IPR013767">
    <property type="entry name" value="PAS_fold"/>
</dbReference>
<evidence type="ECO:0000256" key="2">
    <source>
        <dbReference type="ARBA" id="ARBA00022692"/>
    </source>
</evidence>
<keyword evidence="2 5" id="KW-0812">Transmembrane</keyword>
<protein>
    <submittedName>
        <fullName evidence="7">Diguanylate cyclase</fullName>
    </submittedName>
</protein>
<evidence type="ECO:0000313" key="8">
    <source>
        <dbReference type="Proteomes" id="UP000252357"/>
    </source>
</evidence>
<feature type="transmembrane region" description="Helical" evidence="5">
    <location>
        <begin position="188"/>
        <end position="209"/>
    </location>
</feature>
<evidence type="ECO:0000256" key="3">
    <source>
        <dbReference type="ARBA" id="ARBA00022989"/>
    </source>
</evidence>
<dbReference type="InterPro" id="IPR043128">
    <property type="entry name" value="Rev_trsase/Diguanyl_cyclase"/>
</dbReference>
<dbReference type="InterPro" id="IPR000160">
    <property type="entry name" value="GGDEF_dom"/>
</dbReference>
<sequence length="501" mass="56835">MHIPPLPRSSRTLLRLALLSFVLLQLLLIYLNVQLAQALEADAAVINLAGRQRMLTQQIGKTMVLLTQPSLPTEVQVSADQELREAAQLFERTLQALMRGGQTRTGQQGLIQLEPIDDVVTQQLLLRATGLWLQHKQELESLQASSPNAVVLLLPPFLASNRELLSLMNALTTQIEVMSRERAQKIRWQLLGMFLLEIINGVLIVYLLYRRYQHNKQHKEMLQQVLDEIAVGVCLLNTEKVIVTANQALLRLLQRPSEQILGAPLTQLFNTTIQPWIYTLVGTPTTLRLEPSWRTLSIQHRSYELLTLRDVTVEYALQEQMTQLAYLDPLTQIPNRRLWEHQNRQVLARATRNQQRCLVAVIDIDCFKMINDQHGHLTGDHVLKEIAQRLSEHCRADDMVARIGGDEFAALFTLVTEGDYLFAKQQIVQKLEAVFHAPIHYDGNWLRISASLGFAMFPEEGQNAVSLLQVADQQMYQNKALRRTLGLQLAANGAGPSLMDQ</sequence>
<dbReference type="GO" id="GO:0003824">
    <property type="term" value="F:catalytic activity"/>
    <property type="evidence" value="ECO:0007669"/>
    <property type="project" value="UniProtKB-ARBA"/>
</dbReference>
<evidence type="ECO:0000256" key="5">
    <source>
        <dbReference type="SAM" id="Phobius"/>
    </source>
</evidence>
<dbReference type="PANTHER" id="PTHR46663">
    <property type="entry name" value="DIGUANYLATE CYCLASE DGCT-RELATED"/>
    <property type="match status" value="1"/>
</dbReference>
<dbReference type="InterPro" id="IPR029095">
    <property type="entry name" value="NarX-like_N"/>
</dbReference>
<keyword evidence="4 5" id="KW-0472">Membrane</keyword>
<comment type="subcellular location">
    <subcellularLocation>
        <location evidence="1">Membrane</location>
        <topology evidence="1">Multi-pass membrane protein</topology>
    </subcellularLocation>
</comment>
<feature type="domain" description="GGDEF" evidence="6">
    <location>
        <begin position="355"/>
        <end position="490"/>
    </location>
</feature>
<reference evidence="7 8" key="1">
    <citation type="journal article" date="2018" name="Int. J. Syst. Evol. Microbiol.">
        <title>Parvibium lacunae gen. nov., sp. nov., a new member of the family Alcaligenaceae isolated from a freshwater pond.</title>
        <authorList>
            <person name="Chen W.M."/>
            <person name="Xie P.B."/>
            <person name="Hsu M.Y."/>
            <person name="Sheu S.Y."/>
        </authorList>
    </citation>
    <scope>NUCLEOTIDE SEQUENCE [LARGE SCALE GENOMIC DNA]</scope>
    <source>
        <strain evidence="7 8">KMB9</strain>
    </source>
</reference>
<dbReference type="GO" id="GO:0016020">
    <property type="term" value="C:membrane"/>
    <property type="evidence" value="ECO:0007669"/>
    <property type="project" value="UniProtKB-SubCell"/>
</dbReference>
<dbReference type="Gene3D" id="3.30.450.20">
    <property type="entry name" value="PAS domain"/>
    <property type="match status" value="1"/>
</dbReference>
<dbReference type="CDD" id="cd01949">
    <property type="entry name" value="GGDEF"/>
    <property type="match status" value="1"/>
</dbReference>
<dbReference type="PANTHER" id="PTHR46663:SF2">
    <property type="entry name" value="GGDEF DOMAIN-CONTAINING PROTEIN"/>
    <property type="match status" value="1"/>
</dbReference>
<dbReference type="NCBIfam" id="TIGR00254">
    <property type="entry name" value="GGDEF"/>
    <property type="match status" value="1"/>
</dbReference>
<dbReference type="InterPro" id="IPR029787">
    <property type="entry name" value="Nucleotide_cyclase"/>
</dbReference>
<evidence type="ECO:0000256" key="4">
    <source>
        <dbReference type="ARBA" id="ARBA00023136"/>
    </source>
</evidence>